<reference evidence="1" key="2">
    <citation type="submission" date="2022-01" db="EMBL/GenBank/DDBJ databases">
        <authorList>
            <person name="Yamashiro T."/>
            <person name="Shiraishi A."/>
            <person name="Satake H."/>
            <person name="Nakayama K."/>
        </authorList>
    </citation>
    <scope>NUCLEOTIDE SEQUENCE</scope>
</reference>
<evidence type="ECO:0000313" key="1">
    <source>
        <dbReference type="EMBL" id="GJS74885.1"/>
    </source>
</evidence>
<proteinExistence type="predicted"/>
<reference evidence="1" key="1">
    <citation type="journal article" date="2022" name="Int. J. Mol. Sci.">
        <title>Draft Genome of Tanacetum Coccineum: Genomic Comparison of Closely Related Tanacetum-Family Plants.</title>
        <authorList>
            <person name="Yamashiro T."/>
            <person name="Shiraishi A."/>
            <person name="Nakayama K."/>
            <person name="Satake H."/>
        </authorList>
    </citation>
    <scope>NUCLEOTIDE SEQUENCE</scope>
</reference>
<evidence type="ECO:0000313" key="2">
    <source>
        <dbReference type="Proteomes" id="UP001151760"/>
    </source>
</evidence>
<name>A0ABQ4YBV6_9ASTR</name>
<protein>
    <submittedName>
        <fullName evidence="1">Uncharacterized protein</fullName>
    </submittedName>
</protein>
<comment type="caution">
    <text evidence="1">The sequence shown here is derived from an EMBL/GenBank/DDBJ whole genome shotgun (WGS) entry which is preliminary data.</text>
</comment>
<organism evidence="1 2">
    <name type="scientific">Tanacetum coccineum</name>
    <dbReference type="NCBI Taxonomy" id="301880"/>
    <lineage>
        <taxon>Eukaryota</taxon>
        <taxon>Viridiplantae</taxon>
        <taxon>Streptophyta</taxon>
        <taxon>Embryophyta</taxon>
        <taxon>Tracheophyta</taxon>
        <taxon>Spermatophyta</taxon>
        <taxon>Magnoliopsida</taxon>
        <taxon>eudicotyledons</taxon>
        <taxon>Gunneridae</taxon>
        <taxon>Pentapetalae</taxon>
        <taxon>asterids</taxon>
        <taxon>campanulids</taxon>
        <taxon>Asterales</taxon>
        <taxon>Asteraceae</taxon>
        <taxon>Asteroideae</taxon>
        <taxon>Anthemideae</taxon>
        <taxon>Anthemidinae</taxon>
        <taxon>Tanacetum</taxon>
    </lineage>
</organism>
<gene>
    <name evidence="1" type="ORF">Tco_0724766</name>
</gene>
<dbReference type="Proteomes" id="UP001151760">
    <property type="component" value="Unassembled WGS sequence"/>
</dbReference>
<sequence>MPTIVSISKSKHAFKDVQANVDIIRFVVEMDWKQRQNDWQNTITNGIKLLVKDILIPLDRKTQSNVVNFENAPKEEMHEDLKYVKSLEKEVDDFQSRLELEKTDFLKEYDLLLQEFFNKDLLCDILLLFHDIDEYSKMACNYLDKIEECERQLSFPRVINQNMTKFYTTKETLH</sequence>
<keyword evidence="2" id="KW-1185">Reference proteome</keyword>
<dbReference type="EMBL" id="BQNB010010263">
    <property type="protein sequence ID" value="GJS74885.1"/>
    <property type="molecule type" value="Genomic_DNA"/>
</dbReference>
<accession>A0ABQ4YBV6</accession>